<dbReference type="InterPro" id="IPR029070">
    <property type="entry name" value="Chitinase_insertion_sf"/>
</dbReference>
<accession>A0A4E9F3L8</accession>
<feature type="signal peptide" evidence="8">
    <location>
        <begin position="1"/>
        <end position="22"/>
    </location>
</feature>
<name>A0A4E9F3L8_BRUMA</name>
<feature type="domain" description="GH18" evidence="10">
    <location>
        <begin position="23"/>
        <end position="392"/>
    </location>
</feature>
<dbReference type="Pfam" id="PF00704">
    <property type="entry name" value="Glyco_hydro_18"/>
    <property type="match status" value="1"/>
</dbReference>
<feature type="chain" id="PRO_5023928582" evidence="8">
    <location>
        <begin position="23"/>
        <end position="520"/>
    </location>
</feature>
<dbReference type="EMBL" id="CAAKNF010000192">
    <property type="protein sequence ID" value="VIO90543.1"/>
    <property type="molecule type" value="Genomic_DNA"/>
</dbReference>
<dbReference type="SMART" id="SM00494">
    <property type="entry name" value="ChtBD2"/>
    <property type="match status" value="1"/>
</dbReference>
<dbReference type="InterPro" id="IPR036508">
    <property type="entry name" value="Chitin-bd_dom_sf"/>
</dbReference>
<evidence type="ECO:0000256" key="1">
    <source>
        <dbReference type="ARBA" id="ARBA00009121"/>
    </source>
</evidence>
<keyword evidence="2" id="KW-0147">Chitin-binding</keyword>
<keyword evidence="12" id="KW-1185">Reference proteome</keyword>
<feature type="compositionally biased region" description="Acidic residues" evidence="7">
    <location>
        <begin position="409"/>
        <end position="435"/>
    </location>
</feature>
<feature type="domain" description="Chitin-binding type-2" evidence="9">
    <location>
        <begin position="464"/>
        <end position="520"/>
    </location>
</feature>
<evidence type="ECO:0000313" key="13">
    <source>
        <dbReference type="WBParaSite" id="Bm3174a.1"/>
    </source>
</evidence>
<dbReference type="InterPro" id="IPR001579">
    <property type="entry name" value="Glyco_hydro_18_chit_AS"/>
</dbReference>
<accession>A0A8L7T1G3</accession>
<evidence type="ECO:0000259" key="10">
    <source>
        <dbReference type="PROSITE" id="PS51910"/>
    </source>
</evidence>
<dbReference type="CTD" id="6098317"/>
<evidence type="ECO:0000313" key="11">
    <source>
        <dbReference type="EMBL" id="VIO90543.1"/>
    </source>
</evidence>
<dbReference type="WBParaSite" id="Bm3174a.1">
    <property type="protein sequence ID" value="Bm3174a.1"/>
    <property type="gene ID" value="WBGene00223435"/>
</dbReference>
<dbReference type="AlphaFoldDB" id="A0A4E9F3L8"/>
<dbReference type="Proteomes" id="UP000006672">
    <property type="component" value="Unassembled WGS sequence"/>
</dbReference>
<evidence type="ECO:0000259" key="9">
    <source>
        <dbReference type="PROSITE" id="PS50940"/>
    </source>
</evidence>
<protein>
    <submittedName>
        <fullName evidence="11 13">Endochitinase</fullName>
    </submittedName>
</protein>
<evidence type="ECO:0000256" key="2">
    <source>
        <dbReference type="ARBA" id="ARBA00022669"/>
    </source>
</evidence>
<dbReference type="PROSITE" id="PS01095">
    <property type="entry name" value="GH18_1"/>
    <property type="match status" value="1"/>
</dbReference>
<dbReference type="GeneID" id="6098317"/>
<keyword evidence="8" id="KW-0732">Signal</keyword>
<reference evidence="13" key="3">
    <citation type="submission" date="2022-04" db="UniProtKB">
        <authorList>
            <consortium name="WormBaseParasite"/>
        </authorList>
    </citation>
    <scope>IDENTIFICATION</scope>
</reference>
<organism evidence="11">
    <name type="scientific">Brugia malayi</name>
    <name type="common">Filarial nematode worm</name>
    <dbReference type="NCBI Taxonomy" id="6279"/>
    <lineage>
        <taxon>Eukaryota</taxon>
        <taxon>Metazoa</taxon>
        <taxon>Ecdysozoa</taxon>
        <taxon>Nematoda</taxon>
        <taxon>Chromadorea</taxon>
        <taxon>Rhabditida</taxon>
        <taxon>Spirurina</taxon>
        <taxon>Spiruromorpha</taxon>
        <taxon>Filarioidea</taxon>
        <taxon>Onchocercidae</taxon>
        <taxon>Brugia</taxon>
    </lineage>
</organism>
<dbReference type="KEGG" id="bmy:BM_BM3174"/>
<reference evidence="12" key="1">
    <citation type="journal article" date="2007" name="Science">
        <title>Draft genome of the filarial nematode parasite Brugia malayi.</title>
        <authorList>
            <person name="Ghedin E."/>
            <person name="Wang S."/>
            <person name="Spiro D."/>
            <person name="Caler E."/>
            <person name="Zhao Q."/>
            <person name="Crabtree J."/>
            <person name="Allen J.E."/>
            <person name="Delcher A.L."/>
            <person name="Guiliano D.B."/>
            <person name="Miranda-Saavedra D."/>
            <person name="Angiuoli S.V."/>
            <person name="Creasy T."/>
            <person name="Amedeo P."/>
            <person name="Haas B."/>
            <person name="El-Sayed N.M."/>
            <person name="Wortman J.R."/>
            <person name="Feldblyum T."/>
            <person name="Tallon L."/>
            <person name="Schatz M."/>
            <person name="Shumway M."/>
            <person name="Koo H."/>
            <person name="Salzberg S.L."/>
            <person name="Schobel S."/>
            <person name="Pertea M."/>
            <person name="Pop M."/>
            <person name="White O."/>
            <person name="Barton G.J."/>
            <person name="Carlow C.K."/>
            <person name="Crawford M.J."/>
            <person name="Daub J."/>
            <person name="Dimmic M.W."/>
            <person name="Estes C.F."/>
            <person name="Foster J.M."/>
            <person name="Ganatra M."/>
            <person name="Gregory W.F."/>
            <person name="Johnson N.M."/>
            <person name="Jin J."/>
            <person name="Komuniecki R."/>
            <person name="Korf I."/>
            <person name="Kumar S."/>
            <person name="Laney S."/>
            <person name="Li B.W."/>
            <person name="Li W."/>
            <person name="Lindblom T.H."/>
            <person name="Lustigman S."/>
            <person name="Ma D."/>
            <person name="Maina C.V."/>
            <person name="Martin D.M."/>
            <person name="McCarter J.P."/>
            <person name="McReynolds L."/>
            <person name="Mitreva M."/>
            <person name="Nutman T.B."/>
            <person name="Parkinson J."/>
            <person name="Peregrin-Alvarez J.M."/>
            <person name="Poole C."/>
            <person name="Ren Q."/>
            <person name="Saunders L."/>
            <person name="Sluder A.E."/>
            <person name="Smith K."/>
            <person name="Stanke M."/>
            <person name="Unnasch T.R."/>
            <person name="Ware J."/>
            <person name="Wei A.D."/>
            <person name="Weil G."/>
            <person name="Williams D.J."/>
            <person name="Zhang Y."/>
            <person name="Williams S.A."/>
            <person name="Fraser-Liggett C."/>
            <person name="Slatko B."/>
            <person name="Blaxter M.L."/>
            <person name="Scott A.L."/>
        </authorList>
    </citation>
    <scope>NUCLEOTIDE SEQUENCE</scope>
    <source>
        <strain evidence="12">FR3</strain>
    </source>
</reference>
<dbReference type="PANTHER" id="PTHR11177:SF400">
    <property type="entry name" value="ENDOCHITINASE-RELATED"/>
    <property type="match status" value="1"/>
</dbReference>
<keyword evidence="4" id="KW-1015">Disulfide bond</keyword>
<dbReference type="PANTHER" id="PTHR11177">
    <property type="entry name" value="CHITINASE"/>
    <property type="match status" value="1"/>
</dbReference>
<feature type="region of interest" description="Disordered" evidence="7">
    <location>
        <begin position="389"/>
        <end position="466"/>
    </location>
</feature>
<dbReference type="GO" id="GO:0004568">
    <property type="term" value="F:chitinase activity"/>
    <property type="evidence" value="ECO:0007669"/>
    <property type="project" value="TreeGrafter"/>
</dbReference>
<dbReference type="Gene3D" id="2.170.140.10">
    <property type="entry name" value="Chitin binding domain"/>
    <property type="match status" value="1"/>
</dbReference>
<evidence type="ECO:0000256" key="6">
    <source>
        <dbReference type="RuleBase" id="RU000489"/>
    </source>
</evidence>
<keyword evidence="5 6" id="KW-0326">Glycosidase</keyword>
<comment type="similarity">
    <text evidence="1">Belongs to the glycosyl hydrolase 18 family. Chitinase class II subfamily.</text>
</comment>
<dbReference type="GO" id="GO:0005975">
    <property type="term" value="P:carbohydrate metabolic process"/>
    <property type="evidence" value="ECO:0007669"/>
    <property type="project" value="InterPro"/>
</dbReference>
<keyword evidence="3 6" id="KW-0378">Hydrolase</keyword>
<sequence length="520" mass="57749">MNRTTLILFFIILSNTITVIHGYVRGCYYTNWAQYRDGEGKFLPGNIPNGLCTHILYAFAKVDELGDSKPFEWNDEDTEWSKGMYSAVTKLRETNPGLKVLLSYGGYNFGSAIFTGIAKSAQKTERFIKSAIAFLRKNNFDGFDLDWEYPVGVAEEHAKLVEAMKTAFVEEAKTSGKQRLLLTAAVSAGKGTIDGSYNVESLGKNFDLLFLMSYDLHGSWEKNVDLHGKLHPTKGEVSGIGIFNTEFAADYWASKGMPKEKIIIGIPMYAQGWTLDNPSETAIGAAASRPSSASKTNPAGGTASYWEICKYLKEGGKETVHQEGVGAYMVKGDQWYGYDNEETIRIKMKWLKEKGYGGAFIWALDFDDFTGKSCGKGPYPLLNAISSELEGESENPEITTEEPSITETEAYETDETEETSETEAYDTDETEETSETEATTYDTDETEETSETEATTYDTDETEGQECPERDGLFPHPTDCHLFIQCANNIAHVMQCPATTFFNDAIKVCDHMTNAPDTCI</sequence>
<dbReference type="InterPro" id="IPR002557">
    <property type="entry name" value="Chitin-bd_dom"/>
</dbReference>
<dbReference type="GO" id="GO:0006032">
    <property type="term" value="P:chitin catabolic process"/>
    <property type="evidence" value="ECO:0007669"/>
    <property type="project" value="TreeGrafter"/>
</dbReference>
<dbReference type="Gene3D" id="3.10.50.10">
    <property type="match status" value="1"/>
</dbReference>
<dbReference type="InterPro" id="IPR050314">
    <property type="entry name" value="Glycosyl_Hydrlase_18"/>
</dbReference>
<evidence type="ECO:0000256" key="7">
    <source>
        <dbReference type="SAM" id="MobiDB-lite"/>
    </source>
</evidence>
<dbReference type="CDD" id="cd02872">
    <property type="entry name" value="GH18_chitolectin_chitotriosidase"/>
    <property type="match status" value="1"/>
</dbReference>
<dbReference type="InterPro" id="IPR001223">
    <property type="entry name" value="Glyco_hydro18_cat"/>
</dbReference>
<dbReference type="RefSeq" id="XP_042932343.1">
    <property type="nucleotide sequence ID" value="XM_043076409.1"/>
</dbReference>
<dbReference type="OrthoDB" id="76388at2759"/>
<dbReference type="InterPro" id="IPR017853">
    <property type="entry name" value="GH"/>
</dbReference>
<evidence type="ECO:0000256" key="3">
    <source>
        <dbReference type="ARBA" id="ARBA00022801"/>
    </source>
</evidence>
<gene>
    <name evidence="11" type="primary">Bma-cht-1.2</name>
    <name evidence="11" type="ORF">BM_BM3174</name>
</gene>
<evidence type="ECO:0000256" key="5">
    <source>
        <dbReference type="ARBA" id="ARBA00023295"/>
    </source>
</evidence>
<evidence type="ECO:0000256" key="4">
    <source>
        <dbReference type="ARBA" id="ARBA00023157"/>
    </source>
</evidence>
<dbReference type="InterPro" id="IPR011583">
    <property type="entry name" value="Chitinase_II/V-like_cat"/>
</dbReference>
<dbReference type="PROSITE" id="PS50940">
    <property type="entry name" value="CHIT_BIND_II"/>
    <property type="match status" value="1"/>
</dbReference>
<dbReference type="Gene3D" id="3.20.20.80">
    <property type="entry name" value="Glycosidases"/>
    <property type="match status" value="1"/>
</dbReference>
<evidence type="ECO:0000313" key="12">
    <source>
        <dbReference type="Proteomes" id="UP000006672"/>
    </source>
</evidence>
<dbReference type="Pfam" id="PF01607">
    <property type="entry name" value="CBM_14"/>
    <property type="match status" value="1"/>
</dbReference>
<feature type="compositionally biased region" description="Low complexity" evidence="7">
    <location>
        <begin position="396"/>
        <end position="408"/>
    </location>
</feature>
<dbReference type="SMART" id="SM00636">
    <property type="entry name" value="Glyco_18"/>
    <property type="match status" value="1"/>
</dbReference>
<dbReference type="SUPFAM" id="SSF54556">
    <property type="entry name" value="Chitinase insertion domain"/>
    <property type="match status" value="1"/>
</dbReference>
<dbReference type="SUPFAM" id="SSF51445">
    <property type="entry name" value="(Trans)glycosidases"/>
    <property type="match status" value="1"/>
</dbReference>
<proteinExistence type="inferred from homology"/>
<dbReference type="PROSITE" id="PS51910">
    <property type="entry name" value="GH18_2"/>
    <property type="match status" value="1"/>
</dbReference>
<feature type="compositionally biased region" description="Acidic residues" evidence="7">
    <location>
        <begin position="442"/>
        <end position="451"/>
    </location>
</feature>
<dbReference type="SUPFAM" id="SSF57625">
    <property type="entry name" value="Invertebrate chitin-binding proteins"/>
    <property type="match status" value="1"/>
</dbReference>
<dbReference type="GO" id="GO:0008061">
    <property type="term" value="F:chitin binding"/>
    <property type="evidence" value="ECO:0007669"/>
    <property type="project" value="UniProtKB-KW"/>
</dbReference>
<evidence type="ECO:0000256" key="8">
    <source>
        <dbReference type="SAM" id="SignalP"/>
    </source>
</evidence>
<reference evidence="11" key="2">
    <citation type="submission" date="2019-04" db="EMBL/GenBank/DDBJ databases">
        <authorList>
            <person name="Howe K."/>
            <person name="Paulini M."/>
            <person name="Williams G."/>
        </authorList>
    </citation>
    <scope>NUCLEOTIDE SEQUENCE [LARGE SCALE GENOMIC DNA]</scope>
    <source>
        <strain evidence="11">FR3</strain>
    </source>
</reference>
<dbReference type="GO" id="GO:0005576">
    <property type="term" value="C:extracellular region"/>
    <property type="evidence" value="ECO:0007669"/>
    <property type="project" value="InterPro"/>
</dbReference>